<dbReference type="GO" id="GO:0030395">
    <property type="term" value="F:lactose binding"/>
    <property type="evidence" value="ECO:0007669"/>
    <property type="project" value="TreeGrafter"/>
</dbReference>
<dbReference type="Gene3D" id="2.60.120.200">
    <property type="match status" value="1"/>
</dbReference>
<dbReference type="PANTHER" id="PTHR11346">
    <property type="entry name" value="GALECTIN"/>
    <property type="match status" value="1"/>
</dbReference>
<dbReference type="SUPFAM" id="SSF49899">
    <property type="entry name" value="Concanavalin A-like lectins/glucanases"/>
    <property type="match status" value="1"/>
</dbReference>
<keyword evidence="6" id="KW-1185">Reference proteome</keyword>
<dbReference type="STRING" id="9402.L5KG57"/>
<dbReference type="SMART" id="SM00276">
    <property type="entry name" value="GLECT"/>
    <property type="match status" value="1"/>
</dbReference>
<dbReference type="InParanoid" id="L5KG57"/>
<dbReference type="SMART" id="SM00908">
    <property type="entry name" value="Gal-bind_lectin"/>
    <property type="match status" value="1"/>
</dbReference>
<dbReference type="PROSITE" id="PS51304">
    <property type="entry name" value="GALECTIN"/>
    <property type="match status" value="1"/>
</dbReference>
<dbReference type="PANTHER" id="PTHR11346:SF97">
    <property type="entry name" value="GALECTIN-1"/>
    <property type="match status" value="1"/>
</dbReference>
<name>L5KG57_PTEAL</name>
<feature type="domain" description="Galectin" evidence="4">
    <location>
        <begin position="4"/>
        <end position="94"/>
    </location>
</feature>
<dbReference type="AlphaFoldDB" id="L5KG57"/>
<reference evidence="6" key="1">
    <citation type="journal article" date="2013" name="Science">
        <title>Comparative analysis of bat genomes provides insight into the evolution of flight and immunity.</title>
        <authorList>
            <person name="Zhang G."/>
            <person name="Cowled C."/>
            <person name="Shi Z."/>
            <person name="Huang Z."/>
            <person name="Bishop-Lilly K.A."/>
            <person name="Fang X."/>
            <person name="Wynne J.W."/>
            <person name="Xiong Z."/>
            <person name="Baker M.L."/>
            <person name="Zhao W."/>
            <person name="Tachedjian M."/>
            <person name="Zhu Y."/>
            <person name="Zhou P."/>
            <person name="Jiang X."/>
            <person name="Ng J."/>
            <person name="Yang L."/>
            <person name="Wu L."/>
            <person name="Xiao J."/>
            <person name="Feng Y."/>
            <person name="Chen Y."/>
            <person name="Sun X."/>
            <person name="Zhang Y."/>
            <person name="Marsh G.A."/>
            <person name="Crameri G."/>
            <person name="Broder C.C."/>
            <person name="Frey K.G."/>
            <person name="Wang L.F."/>
            <person name="Wang J."/>
        </authorList>
    </citation>
    <scope>NUCLEOTIDE SEQUENCE [LARGE SCALE GENOMIC DNA]</scope>
</reference>
<dbReference type="InterPro" id="IPR013320">
    <property type="entry name" value="ConA-like_dom_sf"/>
</dbReference>
<organism evidence="5 6">
    <name type="scientific">Pteropus alecto</name>
    <name type="common">Black flying fox</name>
    <dbReference type="NCBI Taxonomy" id="9402"/>
    <lineage>
        <taxon>Eukaryota</taxon>
        <taxon>Metazoa</taxon>
        <taxon>Chordata</taxon>
        <taxon>Craniata</taxon>
        <taxon>Vertebrata</taxon>
        <taxon>Euteleostomi</taxon>
        <taxon>Mammalia</taxon>
        <taxon>Eutheria</taxon>
        <taxon>Laurasiatheria</taxon>
        <taxon>Chiroptera</taxon>
        <taxon>Yinpterochiroptera</taxon>
        <taxon>Pteropodoidea</taxon>
        <taxon>Pteropodidae</taxon>
        <taxon>Pteropodinae</taxon>
        <taxon>Pteropus</taxon>
    </lineage>
</organism>
<evidence type="ECO:0000256" key="3">
    <source>
        <dbReference type="RuleBase" id="RU102079"/>
    </source>
</evidence>
<evidence type="ECO:0000313" key="5">
    <source>
        <dbReference type="EMBL" id="ELK10679.1"/>
    </source>
</evidence>
<protein>
    <recommendedName>
        <fullName evidence="3">Galectin</fullName>
    </recommendedName>
</protein>
<dbReference type="InterPro" id="IPR044156">
    <property type="entry name" value="Galectin-like"/>
</dbReference>
<dbReference type="Pfam" id="PF00337">
    <property type="entry name" value="Gal-bind_lectin"/>
    <property type="match status" value="1"/>
</dbReference>
<evidence type="ECO:0000313" key="6">
    <source>
        <dbReference type="Proteomes" id="UP000010552"/>
    </source>
</evidence>
<sequence length="94" mass="10159">MACGLVTSNLNLQPGEGLRVRGEVAPNTKSFVLNLGNDSNNLCLHFNLRFDIHGDTNTIVCSSKDGGARGTEQWESAFPFQPGSVTELCISFDQ</sequence>
<comment type="subunit">
    <text evidence="2">Homodimer. Binds LGALS3BP. Interacts with CD2, CD3, CD4, CD6, CD7, CD43, ALCAM and CD45. Interacts with laminin (via poly-N-acetyllactosamine). Interacts with SUSD2. Interacts with cargo receptor TMED10; the interaction mediates the translocation from the cytoplasm into the ERGIC (endoplasmic reticulum-Golgi intermediate compartment) and thereby secretion.</text>
</comment>
<keyword evidence="1 3" id="KW-0430">Lectin</keyword>
<dbReference type="InterPro" id="IPR001079">
    <property type="entry name" value="Galectin_CRD"/>
</dbReference>
<accession>L5KG57</accession>
<dbReference type="EMBL" id="KB030715">
    <property type="protein sequence ID" value="ELK10679.1"/>
    <property type="molecule type" value="Genomic_DNA"/>
</dbReference>
<gene>
    <name evidence="5" type="ORF">PAL_GLEAN10011572</name>
</gene>
<dbReference type="GO" id="GO:0005615">
    <property type="term" value="C:extracellular space"/>
    <property type="evidence" value="ECO:0007669"/>
    <property type="project" value="TreeGrafter"/>
</dbReference>
<dbReference type="GO" id="GO:0043236">
    <property type="term" value="F:laminin binding"/>
    <property type="evidence" value="ECO:0007669"/>
    <property type="project" value="TreeGrafter"/>
</dbReference>
<proteinExistence type="predicted"/>
<evidence type="ECO:0000259" key="4">
    <source>
        <dbReference type="PROSITE" id="PS51304"/>
    </source>
</evidence>
<dbReference type="CDD" id="cd00070">
    <property type="entry name" value="GLECT"/>
    <property type="match status" value="1"/>
</dbReference>
<dbReference type="Proteomes" id="UP000010552">
    <property type="component" value="Unassembled WGS sequence"/>
</dbReference>
<evidence type="ECO:0000256" key="1">
    <source>
        <dbReference type="ARBA" id="ARBA00022734"/>
    </source>
</evidence>
<evidence type="ECO:0000256" key="2">
    <source>
        <dbReference type="ARBA" id="ARBA00038800"/>
    </source>
</evidence>